<evidence type="ECO:0000313" key="2">
    <source>
        <dbReference type="Proteomes" id="UP000294604"/>
    </source>
</evidence>
<dbReference type="EMBL" id="PECL01000007">
    <property type="protein sequence ID" value="TEA06284.1"/>
    <property type="molecule type" value="Genomic_DNA"/>
</dbReference>
<organism evidence="1 2">
    <name type="scientific">Mycobacteroides salmoniphilum</name>
    <dbReference type="NCBI Taxonomy" id="404941"/>
    <lineage>
        <taxon>Bacteria</taxon>
        <taxon>Bacillati</taxon>
        <taxon>Actinomycetota</taxon>
        <taxon>Actinomycetes</taxon>
        <taxon>Mycobacteriales</taxon>
        <taxon>Mycobacteriaceae</taxon>
        <taxon>Mycobacteroides</taxon>
    </lineage>
</organism>
<protein>
    <submittedName>
        <fullName evidence="1">Uncharacterized protein</fullName>
    </submittedName>
</protein>
<dbReference type="Proteomes" id="UP000294604">
    <property type="component" value="Unassembled WGS sequence"/>
</dbReference>
<name>A0A4R8SVD3_9MYCO</name>
<reference evidence="1 2" key="1">
    <citation type="journal article" date="2019" name="Sci. Rep.">
        <title>Extended insight into the Mycobacterium chelonae-abscessus complex through whole genome sequencing of Mycobacterium salmoniphilum outbreak and Mycobacterium salmoniphilum-like strains.</title>
        <authorList>
            <person name="Behra P.R.K."/>
            <person name="Das S."/>
            <person name="Pettersson B.M.F."/>
            <person name="Shirreff L."/>
            <person name="DuCote T."/>
            <person name="Jacobsson K.G."/>
            <person name="Ennis D.G."/>
            <person name="Kirsebom L.A."/>
        </authorList>
    </citation>
    <scope>NUCLEOTIDE SEQUENCE [LARGE SCALE GENOMIC DNA]</scope>
    <source>
        <strain evidence="1 2">CCUG 60884</strain>
    </source>
</reference>
<dbReference type="AlphaFoldDB" id="A0A4R8SVD3"/>
<comment type="caution">
    <text evidence="1">The sequence shown here is derived from an EMBL/GenBank/DDBJ whole genome shotgun (WGS) entry which is preliminary data.</text>
</comment>
<evidence type="ECO:0000313" key="1">
    <source>
        <dbReference type="EMBL" id="TEA06284.1"/>
    </source>
</evidence>
<gene>
    <name evidence="1" type="ORF">CCUG60884_01422</name>
</gene>
<accession>A0A4R8SVD3</accession>
<sequence>MSVVVSDVEIVDVTNDEAFARFDRVCQARLKMSGSEFVEHYQAGKFDGVDVDSIEGLSKVLSILPFAGIDVR</sequence>
<proteinExistence type="predicted"/>